<feature type="region of interest" description="Disordered" evidence="2">
    <location>
        <begin position="1"/>
        <end position="22"/>
    </location>
</feature>
<organism evidence="4 5">
    <name type="scientific">Streptomyces fuscus</name>
    <dbReference type="NCBI Taxonomy" id="3048495"/>
    <lineage>
        <taxon>Bacteria</taxon>
        <taxon>Bacillati</taxon>
        <taxon>Actinomycetota</taxon>
        <taxon>Actinomycetes</taxon>
        <taxon>Kitasatosporales</taxon>
        <taxon>Streptomycetaceae</taxon>
        <taxon>Streptomyces</taxon>
    </lineage>
</organism>
<feature type="compositionally biased region" description="Polar residues" evidence="2">
    <location>
        <begin position="1"/>
        <end position="16"/>
    </location>
</feature>
<evidence type="ECO:0000313" key="4">
    <source>
        <dbReference type="EMBL" id="MDL2075846.1"/>
    </source>
</evidence>
<evidence type="ECO:0000256" key="1">
    <source>
        <dbReference type="SAM" id="Coils"/>
    </source>
</evidence>
<evidence type="ECO:0000256" key="2">
    <source>
        <dbReference type="SAM" id="MobiDB-lite"/>
    </source>
</evidence>
<evidence type="ECO:0000313" key="5">
    <source>
        <dbReference type="Proteomes" id="UP001241926"/>
    </source>
</evidence>
<dbReference type="InterPro" id="IPR001650">
    <property type="entry name" value="Helicase_C-like"/>
</dbReference>
<dbReference type="Pfam" id="PF00271">
    <property type="entry name" value="Helicase_C"/>
    <property type="match status" value="1"/>
</dbReference>
<dbReference type="RefSeq" id="WP_285430694.1">
    <property type="nucleotide sequence ID" value="NZ_JASJUS010000003.1"/>
</dbReference>
<dbReference type="InterPro" id="IPR027417">
    <property type="entry name" value="P-loop_NTPase"/>
</dbReference>
<keyword evidence="4" id="KW-0547">Nucleotide-binding</keyword>
<dbReference type="SMART" id="SM00490">
    <property type="entry name" value="HELICc"/>
    <property type="match status" value="1"/>
</dbReference>
<protein>
    <submittedName>
        <fullName evidence="4">DISARM system helicase DrmA</fullName>
    </submittedName>
</protein>
<dbReference type="CDD" id="cd18785">
    <property type="entry name" value="SF2_C"/>
    <property type="match status" value="1"/>
</dbReference>
<evidence type="ECO:0000259" key="3">
    <source>
        <dbReference type="PROSITE" id="PS51194"/>
    </source>
</evidence>
<feature type="region of interest" description="Disordered" evidence="2">
    <location>
        <begin position="76"/>
        <end position="128"/>
    </location>
</feature>
<comment type="caution">
    <text evidence="4">The sequence shown here is derived from an EMBL/GenBank/DDBJ whole genome shotgun (WGS) entry which is preliminary data.</text>
</comment>
<accession>A0ABT7ITD5</accession>
<dbReference type="GO" id="GO:0004386">
    <property type="term" value="F:helicase activity"/>
    <property type="evidence" value="ECO:0007669"/>
    <property type="project" value="UniProtKB-KW"/>
</dbReference>
<keyword evidence="4" id="KW-0347">Helicase</keyword>
<dbReference type="Proteomes" id="UP001241926">
    <property type="component" value="Unassembled WGS sequence"/>
</dbReference>
<keyword evidence="4" id="KW-0378">Hydrolase</keyword>
<dbReference type="EMBL" id="JASJUS010000003">
    <property type="protein sequence ID" value="MDL2075846.1"/>
    <property type="molecule type" value="Genomic_DNA"/>
</dbReference>
<keyword evidence="4" id="KW-0067">ATP-binding</keyword>
<dbReference type="NCBIfam" id="NF038325">
    <property type="entry name" value="DISARM_DrmAS"/>
    <property type="match status" value="1"/>
</dbReference>
<feature type="domain" description="Helicase C-terminal" evidence="3">
    <location>
        <begin position="880"/>
        <end position="1078"/>
    </location>
</feature>
<name>A0ABT7ITD5_9ACTN</name>
<reference evidence="4 5" key="1">
    <citation type="submission" date="2023-05" db="EMBL/GenBank/DDBJ databases">
        <title>Streptomyces fuscus sp. nov., a brown-black pigment producing actinomyces isolated from dry sand of Sea duck farm.</title>
        <authorList>
            <person name="Xie J."/>
            <person name="Shen N."/>
        </authorList>
    </citation>
    <scope>NUCLEOTIDE SEQUENCE [LARGE SCALE GENOMIC DNA]</scope>
    <source>
        <strain evidence="4 5">GXMU-J15</strain>
    </source>
</reference>
<gene>
    <name evidence="4" type="primary">drmA</name>
    <name evidence="4" type="ORF">QNN03_05285</name>
</gene>
<keyword evidence="5" id="KW-1185">Reference proteome</keyword>
<proteinExistence type="predicted"/>
<dbReference type="SUPFAM" id="SSF52540">
    <property type="entry name" value="P-loop containing nucleoside triphosphate hydrolases"/>
    <property type="match status" value="1"/>
</dbReference>
<keyword evidence="1" id="KW-0175">Coiled coil</keyword>
<dbReference type="PROSITE" id="PS51194">
    <property type="entry name" value="HELICASE_CTER"/>
    <property type="match status" value="1"/>
</dbReference>
<feature type="compositionally biased region" description="Low complexity" evidence="2">
    <location>
        <begin position="87"/>
        <end position="99"/>
    </location>
</feature>
<feature type="coiled-coil region" evidence="1">
    <location>
        <begin position="429"/>
        <end position="456"/>
    </location>
</feature>
<dbReference type="Gene3D" id="3.40.50.300">
    <property type="entry name" value="P-loop containing nucleotide triphosphate hydrolases"/>
    <property type="match status" value="1"/>
</dbReference>
<sequence>MTTGSAAQSQRPSARQDQAYHLALDPDERSWTVRENLVDILERELLGPAGGPEEILDGAPDSAYLVGRIAPVRLTAGQDDPTQADSAEAATDVGDAVDAAESRGVPLTAVDESSAGSEEDDVEDQPQKRGLMIPASMGLRCQIPDDLDAFTVVTEFGTYEPVKEKQGEGGEPTSRLRRYQRTPHRFETTVKVSELMPSHTTTFVLKDKVVLRVDRHDDAERGCRLIEIALCNDQETPRKIPVEAWLYQTRLCVETAEGTAVFLPVNDVLEDTRYEPDDEVRRLQLQYRNRLEFAVGRTCSVDWEADKDARRASRVWTTWLPTSETPQIAAEEIEAAMLDMRQLEEATPERLRAGLEPIVSAYAAWLDAEEQRAEALPEHLRPEGREAVGDARKVLSQLDEGLKFLLDDAEALRCFRFMNRVMADQRVQSQVAQRRANQNEEDRESIEQAREAILEEGQQGERGNRAHSWRTFQLAFVLMQLPLLSDPAAEKRSGALAKAQLLFFPTGGGKTEAYLGLAAYTFAIRRRQGVIDAFDGPLDGRSGVAVLMRYTLRLLTAQQFQRATALVCAAERARLKDPATWGQEPFRIGLWVGTDVSPKWYDEAESQLEKANQGRGYRLTVLQIQRCPWCGTRIEARDVRADKAHRRVYVYCGDEMAECPFADGGEVDEGLPVLTVDEEIYRLAPAFVIATVDKFARLAREGEAASLFGHVSRRCERHGFVHPDYAHCAIKDGSKHPKKDGLEAAAVHPATRLRPPDLIIQDELHLITGSLGTTVGLFEVAVDVMTSWRTHDGQPVRPLVVASTATARNAADQVRALYGRYVTIFPPQVLDAGNTFFSKEIEISEKAPGRRYVGISTTGVRLTTAEIRVAEVLMAGGQLLLDRSGKAADPYMTLVGYFSATRELAGMARYMGDDIQTALAKRRPWSRLPSRTGTNFGALHVAELTSRVASADITSTLDQMSVAFDPGFDSTAGKRNLRTLREAKTRVPEREVNPYDVVLATSMLQVGVDVTRLGLMLVVGQPKNTAEYIQASSRVGRDADRPGLVVSLGNWARPRDLAHFEQFRHYHETFYAQVEALSVTPFSVTSLERGLDGVLVSAARVLQAVRAQGLSPEDGADRIETERHFATELIEALVRRIELTGNEDAAERARHRLENRLDQWGKRRKHLVELRKSLVYEKITDDSRHDALMMSAEDAKSGIDTRDAPPFIVANSMREVQPEINLLVSPIKERLVYIEPMTAPQWVMPEENS</sequence>